<dbReference type="Pfam" id="PF12849">
    <property type="entry name" value="PBP_like_2"/>
    <property type="match status" value="1"/>
</dbReference>
<keyword evidence="6 7" id="KW-0592">Phosphate transport</keyword>
<protein>
    <recommendedName>
        <fullName evidence="4 7">Phosphate-binding protein PstS</fullName>
    </recommendedName>
</protein>
<dbReference type="EMBL" id="BJYG01000004">
    <property type="protein sequence ID" value="GEN62284.1"/>
    <property type="molecule type" value="Genomic_DNA"/>
</dbReference>
<evidence type="ECO:0000256" key="4">
    <source>
        <dbReference type="ARBA" id="ARBA00021889"/>
    </source>
</evidence>
<organism evidence="9 10">
    <name type="scientific">Acetobacter oeni</name>
    <dbReference type="NCBI Taxonomy" id="304077"/>
    <lineage>
        <taxon>Bacteria</taxon>
        <taxon>Pseudomonadati</taxon>
        <taxon>Pseudomonadota</taxon>
        <taxon>Alphaproteobacteria</taxon>
        <taxon>Acetobacterales</taxon>
        <taxon>Acetobacteraceae</taxon>
        <taxon>Acetobacter</taxon>
    </lineage>
</organism>
<proteinExistence type="inferred from homology"/>
<dbReference type="NCBIfam" id="NF008171">
    <property type="entry name" value="PRK10918.1"/>
    <property type="match status" value="1"/>
</dbReference>
<dbReference type="GO" id="GO:0042301">
    <property type="term" value="F:phosphate ion binding"/>
    <property type="evidence" value="ECO:0007669"/>
    <property type="project" value="InterPro"/>
</dbReference>
<evidence type="ECO:0000256" key="5">
    <source>
        <dbReference type="ARBA" id="ARBA00022448"/>
    </source>
</evidence>
<gene>
    <name evidence="9" type="primary">pstS</name>
    <name evidence="9" type="ORF">AOE01nite_05080</name>
</gene>
<dbReference type="InterPro" id="IPR005673">
    <property type="entry name" value="ABC_phos-bd_PstS"/>
</dbReference>
<dbReference type="AlphaFoldDB" id="A0A511XH62"/>
<dbReference type="GO" id="GO:0043190">
    <property type="term" value="C:ATP-binding cassette (ABC) transporter complex"/>
    <property type="evidence" value="ECO:0007669"/>
    <property type="project" value="InterPro"/>
</dbReference>
<dbReference type="InterPro" id="IPR050962">
    <property type="entry name" value="Phosphate-bind_PstS"/>
</dbReference>
<dbReference type="Gene3D" id="3.40.190.10">
    <property type="entry name" value="Periplasmic binding protein-like II"/>
    <property type="match status" value="2"/>
</dbReference>
<evidence type="ECO:0000256" key="7">
    <source>
        <dbReference type="PIRNR" id="PIRNR002756"/>
    </source>
</evidence>
<evidence type="ECO:0000256" key="2">
    <source>
        <dbReference type="ARBA" id="ARBA00008725"/>
    </source>
</evidence>
<evidence type="ECO:0000259" key="8">
    <source>
        <dbReference type="Pfam" id="PF12849"/>
    </source>
</evidence>
<dbReference type="InterPro" id="IPR024370">
    <property type="entry name" value="PBP_domain"/>
</dbReference>
<keyword evidence="10" id="KW-1185">Reference proteome</keyword>
<evidence type="ECO:0000256" key="3">
    <source>
        <dbReference type="ARBA" id="ARBA00011529"/>
    </source>
</evidence>
<dbReference type="PANTHER" id="PTHR42996:SF1">
    <property type="entry name" value="PHOSPHATE-BINDING PROTEIN PSTS"/>
    <property type="match status" value="1"/>
</dbReference>
<dbReference type="SUPFAM" id="SSF53850">
    <property type="entry name" value="Periplasmic binding protein-like II"/>
    <property type="match status" value="1"/>
</dbReference>
<dbReference type="PANTHER" id="PTHR42996">
    <property type="entry name" value="PHOSPHATE-BINDING PROTEIN PSTS"/>
    <property type="match status" value="1"/>
</dbReference>
<keyword evidence="5 7" id="KW-0813">Transport</keyword>
<comment type="function">
    <text evidence="1 7">Part of the ABC transporter complex PstSACB involved in phosphate import.</text>
</comment>
<evidence type="ECO:0000256" key="1">
    <source>
        <dbReference type="ARBA" id="ARBA00002841"/>
    </source>
</evidence>
<dbReference type="CDD" id="cd13565">
    <property type="entry name" value="PBP2_PstS"/>
    <property type="match status" value="1"/>
</dbReference>
<name>A0A511XH62_9PROT</name>
<comment type="caution">
    <text evidence="9">The sequence shown here is derived from an EMBL/GenBank/DDBJ whole genome shotgun (WGS) entry which is preliminary data.</text>
</comment>
<evidence type="ECO:0000313" key="9">
    <source>
        <dbReference type="EMBL" id="GEN62284.1"/>
    </source>
</evidence>
<reference evidence="9 10" key="1">
    <citation type="submission" date="2019-07" db="EMBL/GenBank/DDBJ databases">
        <title>Whole genome shotgun sequence of Acetobacter oeni NBRC 105207.</title>
        <authorList>
            <person name="Hosoyama A."/>
            <person name="Uohara A."/>
            <person name="Ohji S."/>
            <person name="Ichikawa N."/>
        </authorList>
    </citation>
    <scope>NUCLEOTIDE SEQUENCE [LARGE SCALE GENOMIC DNA]</scope>
    <source>
        <strain evidence="9 10">NBRC 105207</strain>
    </source>
</reference>
<dbReference type="PIRSF" id="PIRSF002756">
    <property type="entry name" value="PstS"/>
    <property type="match status" value="1"/>
</dbReference>
<dbReference type="GO" id="GO:0035435">
    <property type="term" value="P:phosphate ion transmembrane transport"/>
    <property type="evidence" value="ECO:0007669"/>
    <property type="project" value="InterPro"/>
</dbReference>
<dbReference type="Proteomes" id="UP000321746">
    <property type="component" value="Unassembled WGS sequence"/>
</dbReference>
<sequence length="361" mass="37233">MALHGRLWSAMAGSCEEYDMLSCHRLLAALLLTAAPAGLTLSVVQASAAEITGAGSSFAAPIYQAWGDKAKASTGIALNYQSVGSSAGQNLVTAGTVDFGASDAPMAAEKLASASLYQFPTVMGGIVPIVNIPGIASNQLKLNGPVLADIYLGTITSWNDPKIAALNPGVSLPDVAIAPVHRADGSGTSFVFTSYLTKVSPAWKDAVGAATSVQWPGGAGARGNDGVGASVRATEGGIGYVEYAYARRNAIPTVLLQDKAGEFVSPDLTSFSAAAAAADWDHASHFAVDMLDGAGRGVWPIMSATFVLVPTAPKDASRGAAVWKFFDYSFRSGDGTAKSLDYVALPESVKQKVEAEYPVKH</sequence>
<evidence type="ECO:0000313" key="10">
    <source>
        <dbReference type="Proteomes" id="UP000321746"/>
    </source>
</evidence>
<accession>A0A511XH62</accession>
<evidence type="ECO:0000256" key="6">
    <source>
        <dbReference type="ARBA" id="ARBA00022592"/>
    </source>
</evidence>
<dbReference type="NCBIfam" id="TIGR00975">
    <property type="entry name" value="3a0107s03"/>
    <property type="match status" value="1"/>
</dbReference>
<comment type="similarity">
    <text evidence="2 7">Belongs to the PstS family.</text>
</comment>
<comment type="subunit">
    <text evidence="3 7">The complex is composed of two ATP-binding proteins (PstB), two transmembrane proteins (PstC and PstA) and a solute-binding protein (PstS).</text>
</comment>
<feature type="domain" description="PBP" evidence="8">
    <location>
        <begin position="46"/>
        <end position="329"/>
    </location>
</feature>